<accession>D7CP78</accession>
<evidence type="ECO:0000313" key="3">
    <source>
        <dbReference type="Proteomes" id="UP000000378"/>
    </source>
</evidence>
<feature type="transmembrane region" description="Helical" evidence="1">
    <location>
        <begin position="177"/>
        <end position="197"/>
    </location>
</feature>
<feature type="transmembrane region" description="Helical" evidence="1">
    <location>
        <begin position="234"/>
        <end position="258"/>
    </location>
</feature>
<name>D7CP78_SYNLT</name>
<evidence type="ECO:0000256" key="1">
    <source>
        <dbReference type="SAM" id="Phobius"/>
    </source>
</evidence>
<protein>
    <recommendedName>
        <fullName evidence="4">ABC-2 type transport system permease protein</fullName>
    </recommendedName>
</protein>
<evidence type="ECO:0000313" key="2">
    <source>
        <dbReference type="EMBL" id="ADI02513.1"/>
    </source>
</evidence>
<dbReference type="eggNOG" id="COG3559">
    <property type="taxonomic scope" value="Bacteria"/>
</dbReference>
<keyword evidence="1" id="KW-0472">Membrane</keyword>
<reference evidence="2 3" key="2">
    <citation type="journal article" date="2010" name="Stand. Genomic Sci.">
        <title>Complete genome sequence of Syntrophothermus lipocalidus type strain (TGB-C1).</title>
        <authorList>
            <person name="Djao O.D."/>
            <person name="Zhang X."/>
            <person name="Lucas S."/>
            <person name="Lapidus A."/>
            <person name="Del Rio T.G."/>
            <person name="Nolan M."/>
            <person name="Tice H."/>
            <person name="Cheng J.F."/>
            <person name="Han C."/>
            <person name="Tapia R."/>
            <person name="Goodwin L."/>
            <person name="Pitluck S."/>
            <person name="Liolios K."/>
            <person name="Ivanova N."/>
            <person name="Mavromatis K."/>
            <person name="Mikhailova N."/>
            <person name="Ovchinnikova G."/>
            <person name="Pati A."/>
            <person name="Brambilla E."/>
            <person name="Chen A."/>
            <person name="Palaniappan K."/>
            <person name="Land M."/>
            <person name="Hauser L."/>
            <person name="Chang Y.J."/>
            <person name="Jeffries C.D."/>
            <person name="Rohde M."/>
            <person name="Sikorski J."/>
            <person name="Spring S."/>
            <person name="Goker M."/>
            <person name="Detter J.C."/>
            <person name="Woyke T."/>
            <person name="Bristow J."/>
            <person name="Eisen J.A."/>
            <person name="Markowitz V."/>
            <person name="Hugenholtz P."/>
            <person name="Kyrpides N.C."/>
            <person name="Klenk H.P."/>
        </authorList>
    </citation>
    <scope>NUCLEOTIDE SEQUENCE [LARGE SCALE GENOMIC DNA]</scope>
    <source>
        <strain evidence="3">DSM 12680 / TGB-C1</strain>
    </source>
</reference>
<dbReference type="Proteomes" id="UP000000378">
    <property type="component" value="Chromosome"/>
</dbReference>
<dbReference type="AlphaFoldDB" id="D7CP78"/>
<sequence>MTLRAFLFNRGLVASDLKRFWWVSAAYGLCLLLILPFHHVIQGVQADDLWVKQALQRSLDIFSGQSGMQIILICTVPVVLAVLLFRYLHDSRAVAVMHSLPLNRRTLFCSHAAAGLFLILLPVLITGFVLMILNATTELKELYSLLDILRWAGLTALLAALMFSITVFVGMFTGNTFAHVAFTYILQLLPTGLVILLDENLRKLVYGYASTGLPGEFRYNFPLVMLAGYHGNDFFTAGTVIAYLTAAVLFLAVAGYVYRLRPSEAAGEVVAFSVIRPVFKYGVTFCTMLLAGLYFASVYGDNYALIVFGYVLGSLLGYLTAEVLLRKSWQVWSGYKGYVAYAVVITVLLVGIATDVTGYVHRVPDPEKVKKVYFGTNINEWIQLEKRKNLQGLGVKYEKTYFFQDDANIRNIVLLHHQLLKTPHSKEGTIRYIAYTLDNGDYLIRQYYVDEKRHASILKPIYESLEYKKARFPVVTQNPDNIKLVEIKDVRTSKGPVILTQKPEIKEFVARLKQDILNTTFEDLVSDREDNVYINIVDIKGNSVEYALREGYRSVTAWLKDKGYYEDIVLFPQEVDRVILERTVFPEESKSNEPNRGAKRVEVTDSKLIQELLTINGPQTFASPERMIRATFYGRTNGRAFQFERVIYRDWPVSKSLGECLKQLD</sequence>
<keyword evidence="1" id="KW-0812">Transmembrane</keyword>
<keyword evidence="1" id="KW-1133">Transmembrane helix</keyword>
<evidence type="ECO:0008006" key="4">
    <source>
        <dbReference type="Google" id="ProtNLM"/>
    </source>
</evidence>
<dbReference type="EMBL" id="CP002048">
    <property type="protein sequence ID" value="ADI02513.1"/>
    <property type="molecule type" value="Genomic_DNA"/>
</dbReference>
<gene>
    <name evidence="2" type="ordered locus">Slip_1757</name>
</gene>
<feature type="transmembrane region" description="Helical" evidence="1">
    <location>
        <begin position="303"/>
        <end position="325"/>
    </location>
</feature>
<dbReference type="OrthoDB" id="1706490at2"/>
<dbReference type="HOGENOM" id="CLU_017352_1_0_9"/>
<dbReference type="RefSeq" id="WP_013175915.1">
    <property type="nucleotide sequence ID" value="NC_014220.1"/>
</dbReference>
<dbReference type="STRING" id="643648.Slip_1757"/>
<feature type="transmembrane region" description="Helical" evidence="1">
    <location>
        <begin position="20"/>
        <end position="41"/>
    </location>
</feature>
<feature type="transmembrane region" description="Helical" evidence="1">
    <location>
        <begin position="148"/>
        <end position="170"/>
    </location>
</feature>
<organism evidence="2 3">
    <name type="scientific">Syntrophothermus lipocalidus (strain DSM 12680 / TGB-C1)</name>
    <dbReference type="NCBI Taxonomy" id="643648"/>
    <lineage>
        <taxon>Bacteria</taxon>
        <taxon>Bacillati</taxon>
        <taxon>Bacillota</taxon>
        <taxon>Clostridia</taxon>
        <taxon>Eubacteriales</taxon>
        <taxon>Syntrophomonadaceae</taxon>
        <taxon>Syntrophothermus</taxon>
    </lineage>
</organism>
<feature type="transmembrane region" description="Helical" evidence="1">
    <location>
        <begin position="278"/>
        <end position="297"/>
    </location>
</feature>
<reference evidence="3" key="1">
    <citation type="journal article" date="2010" name="Stand. Genomic Sci.">
        <title>Complete genome sequence of Syntrophothermus lipocalidus type strain (TGB-C1T).</title>
        <authorList>
            <consortium name="US DOE Joint Genome Institute (JGI-PGF)"/>
            <person name="Djao O."/>
            <person name="Zhang X."/>
            <person name="Lucas S."/>
            <person name="Lapidus A."/>
            <person name="Glavina Del Rio T."/>
            <person name="Nolan M."/>
            <person name="Tice H."/>
            <person name="Cheng J."/>
            <person name="Han C."/>
            <person name="Tapia R."/>
            <person name="Goodwin L."/>
            <person name="Pitluck S."/>
            <person name="Liolios K."/>
            <person name="Ivanova N."/>
            <person name="Mavromatis K."/>
            <person name="Mikhailova N."/>
            <person name="Ovchinnikova G."/>
            <person name="Pati A."/>
            <person name="Brambilla E."/>
            <person name="Chen A."/>
            <person name="Palaniappan K."/>
            <person name="Land M."/>
            <person name="Hauser L."/>
            <person name="Chang Y."/>
            <person name="Jeffries C."/>
            <person name="Rohde M."/>
            <person name="Sikorski J."/>
            <person name="Spring S."/>
            <person name="Goker M."/>
            <person name="Detter J."/>
            <person name="Woyke T."/>
            <person name="Bristow J."/>
            <person name="Eisen J."/>
            <person name="Markowitz V."/>
            <person name="Hugenholtz P."/>
            <person name="Kyrpides N."/>
            <person name="Klenk H."/>
        </authorList>
    </citation>
    <scope>NUCLEOTIDE SEQUENCE [LARGE SCALE GENOMIC DNA]</scope>
    <source>
        <strain evidence="3">DSM 12680 / TGB-C1</strain>
    </source>
</reference>
<proteinExistence type="predicted"/>
<dbReference type="KEGG" id="slp:Slip_1757"/>
<feature type="transmembrane region" description="Helical" evidence="1">
    <location>
        <begin position="337"/>
        <end position="360"/>
    </location>
</feature>
<feature type="transmembrane region" description="Helical" evidence="1">
    <location>
        <begin position="61"/>
        <end position="85"/>
    </location>
</feature>
<feature type="transmembrane region" description="Helical" evidence="1">
    <location>
        <begin position="106"/>
        <end position="133"/>
    </location>
</feature>
<keyword evidence="3" id="KW-1185">Reference proteome</keyword>